<keyword evidence="3" id="KW-1185">Reference proteome</keyword>
<gene>
    <name evidence="2" type="ORF">N869_15685</name>
</gene>
<accession>A0A0A0BZ59</accession>
<sequence length="258" mass="27253">MVEVTVPTARGVRLAGTLQHPTGEPRQGWAVLFAHGFLTDRSSRGRADRIGAAYRRAGYATLAFDFSGCGDSDDDVVTVENEVQDLEAASTFLAEQGWARQVVHGHSLGALVALRSGCAHAEAMVLTGALSGPVVHPWEEILGPGPMAELRTTGRTDVIDDGPGARERMQLSVQTLADFTDVDQEEVLGTVTCPVLLVHGGALVDGEEHPLLTRSRIGLPLLPAGSRLEVVPGAEHGLLDRSDEVAALALAWLSEVTG</sequence>
<dbReference type="GO" id="GO:0016787">
    <property type="term" value="F:hydrolase activity"/>
    <property type="evidence" value="ECO:0007669"/>
    <property type="project" value="UniProtKB-KW"/>
</dbReference>
<keyword evidence="2" id="KW-0378">Hydrolase</keyword>
<proteinExistence type="predicted"/>
<dbReference type="EMBL" id="AXCZ01000059">
    <property type="protein sequence ID" value="KGM13191.1"/>
    <property type="molecule type" value="Genomic_DNA"/>
</dbReference>
<evidence type="ECO:0000313" key="2">
    <source>
        <dbReference type="EMBL" id="KGM13191.1"/>
    </source>
</evidence>
<dbReference type="SUPFAM" id="SSF53474">
    <property type="entry name" value="alpha/beta-Hydrolases"/>
    <property type="match status" value="1"/>
</dbReference>
<evidence type="ECO:0000259" key="1">
    <source>
        <dbReference type="Pfam" id="PF12697"/>
    </source>
</evidence>
<dbReference type="InterPro" id="IPR000073">
    <property type="entry name" value="AB_hydrolase_1"/>
</dbReference>
<dbReference type="OrthoDB" id="9780269at2"/>
<evidence type="ECO:0000313" key="3">
    <source>
        <dbReference type="Proteomes" id="UP000054314"/>
    </source>
</evidence>
<dbReference type="RefSeq" id="WP_035059753.1">
    <property type="nucleotide sequence ID" value="NZ_AXCZ01000059.1"/>
</dbReference>
<name>A0A0A0BZ59_9CELL</name>
<comment type="caution">
    <text evidence="2">The sequence shown here is derived from an EMBL/GenBank/DDBJ whole genome shotgun (WGS) entry which is preliminary data.</text>
</comment>
<dbReference type="InterPro" id="IPR029058">
    <property type="entry name" value="AB_hydrolase_fold"/>
</dbReference>
<dbReference type="Proteomes" id="UP000054314">
    <property type="component" value="Unassembled WGS sequence"/>
</dbReference>
<dbReference type="Gene3D" id="3.40.50.1820">
    <property type="entry name" value="alpha/beta hydrolase"/>
    <property type="match status" value="1"/>
</dbReference>
<reference evidence="2 3" key="1">
    <citation type="submission" date="2013-08" db="EMBL/GenBank/DDBJ databases">
        <title>Genome sequencing of Cellulomonas bogoriensis 69B4.</title>
        <authorList>
            <person name="Chen F."/>
            <person name="Li Y."/>
            <person name="Wang G."/>
        </authorList>
    </citation>
    <scope>NUCLEOTIDE SEQUENCE [LARGE SCALE GENOMIC DNA]</scope>
    <source>
        <strain evidence="2 3">69B4</strain>
    </source>
</reference>
<dbReference type="AlphaFoldDB" id="A0A0A0BZ59"/>
<feature type="domain" description="AB hydrolase-1" evidence="1">
    <location>
        <begin position="31"/>
        <end position="247"/>
    </location>
</feature>
<protein>
    <submittedName>
        <fullName evidence="2">Alpha/beta hydrolase</fullName>
    </submittedName>
</protein>
<dbReference type="Pfam" id="PF12697">
    <property type="entry name" value="Abhydrolase_6"/>
    <property type="match status" value="1"/>
</dbReference>
<organism evidence="2 3">
    <name type="scientific">Cellulomonas bogoriensis 69B4 = DSM 16987</name>
    <dbReference type="NCBI Taxonomy" id="1386082"/>
    <lineage>
        <taxon>Bacteria</taxon>
        <taxon>Bacillati</taxon>
        <taxon>Actinomycetota</taxon>
        <taxon>Actinomycetes</taxon>
        <taxon>Micrococcales</taxon>
        <taxon>Cellulomonadaceae</taxon>
        <taxon>Cellulomonas</taxon>
    </lineage>
</organism>